<dbReference type="Gene3D" id="1.10.287.130">
    <property type="match status" value="1"/>
</dbReference>
<keyword evidence="10" id="KW-1185">Reference proteome</keyword>
<dbReference type="EC" id="2.7.13.3" evidence="3"/>
<dbReference type="SUPFAM" id="SSF55781">
    <property type="entry name" value="GAF domain-like"/>
    <property type="match status" value="1"/>
</dbReference>
<evidence type="ECO:0000313" key="10">
    <source>
        <dbReference type="Proteomes" id="UP000198742"/>
    </source>
</evidence>
<dbReference type="SMART" id="SM00387">
    <property type="entry name" value="HATPase_c"/>
    <property type="match status" value="1"/>
</dbReference>
<keyword evidence="6 9" id="KW-0418">Kinase</keyword>
<feature type="domain" description="Histidine kinase" evidence="8">
    <location>
        <begin position="367"/>
        <end position="583"/>
    </location>
</feature>
<dbReference type="PANTHER" id="PTHR43711:SF28">
    <property type="entry name" value="SENSOR HISTIDINE KINASE YXDK"/>
    <property type="match status" value="1"/>
</dbReference>
<name>A0A1H4N659_9ACTN</name>
<evidence type="ECO:0000256" key="7">
    <source>
        <dbReference type="ARBA" id="ARBA00023012"/>
    </source>
</evidence>
<dbReference type="InterPro" id="IPR029016">
    <property type="entry name" value="GAF-like_dom_sf"/>
</dbReference>
<dbReference type="SUPFAM" id="SSF55874">
    <property type="entry name" value="ATPase domain of HSP90 chaperone/DNA topoisomerase II/histidine kinase"/>
    <property type="match status" value="1"/>
</dbReference>
<evidence type="ECO:0000259" key="8">
    <source>
        <dbReference type="PROSITE" id="PS50109"/>
    </source>
</evidence>
<dbReference type="AlphaFoldDB" id="A0A1H4N659"/>
<keyword evidence="5" id="KW-0808">Transferase</keyword>
<dbReference type="GO" id="GO:0005886">
    <property type="term" value="C:plasma membrane"/>
    <property type="evidence" value="ECO:0007669"/>
    <property type="project" value="UniProtKB-SubCell"/>
</dbReference>
<dbReference type="Gene3D" id="3.30.565.10">
    <property type="entry name" value="Histidine kinase-like ATPase, C-terminal domain"/>
    <property type="match status" value="1"/>
</dbReference>
<dbReference type="EMBL" id="FNRT01000002">
    <property type="protein sequence ID" value="SEB90769.1"/>
    <property type="molecule type" value="Genomic_DNA"/>
</dbReference>
<dbReference type="PRINTS" id="PR00344">
    <property type="entry name" value="BCTRLSENSOR"/>
</dbReference>
<evidence type="ECO:0000256" key="5">
    <source>
        <dbReference type="ARBA" id="ARBA00022679"/>
    </source>
</evidence>
<dbReference type="SUPFAM" id="SSF47384">
    <property type="entry name" value="Homodimeric domain of signal transducing histidine kinase"/>
    <property type="match status" value="1"/>
</dbReference>
<dbReference type="OrthoDB" id="9757990at2"/>
<sequence length="583" mass="63334">MRDSSWGGARARALLHEITADAAARAGFKVGALEVVRPQGLLEFVAITGEPEGSAQLLGTGSRVEDMIAAIDDGVTHGEWTFVAEDAYSPGVEEALRDASWVPDIPRTDDDGDWHPLDMLVAEVRDEGGALRALLYLDEPFGLRRLSRTRFEALTDTLSLTLGTILAVIEREEFAHLARSIRAARVMVQSSPARHDVGHLLREARKALVEALSVDELEIDVFIAGEIETTDGLSLELDLDVRRALQAAAIRAWTQPNRVVIIEPGLVWGDGEVEAAYADWFTTALATAGFETLVVAPVGVDDQVLGMIVCARRTGSRRWTDGESLAALELGHDLGRALANAHATQRERRLLGELRELEESRYRFLRELTHEINNPMTVIAANAEFLATNDLADERDVKRAQAILRGTERLGDLLDGLAMLSRVSDPQNAPALEEVDLLGVVEDTISSMAAVAERAGITLHLVGETGSTIVLADSREISSAVANLVDNAVKYSDSGDEIWLGVERRDDGGVTFTCRDEGIGISDADQVDLFDPLFRSTNEEALMRPGTGLGLGIVRQIMQRIGGDVEVESVLGRGTTVRLRFRA</sequence>
<keyword evidence="7" id="KW-0902">Two-component regulatory system</keyword>
<dbReference type="PANTHER" id="PTHR43711">
    <property type="entry name" value="TWO-COMPONENT HISTIDINE KINASE"/>
    <property type="match status" value="1"/>
</dbReference>
<evidence type="ECO:0000256" key="6">
    <source>
        <dbReference type="ARBA" id="ARBA00022777"/>
    </source>
</evidence>
<dbReference type="InterPro" id="IPR004358">
    <property type="entry name" value="Sig_transdc_His_kin-like_C"/>
</dbReference>
<keyword evidence="4" id="KW-0597">Phosphoprotein</keyword>
<dbReference type="STRING" id="402596.SAMN04489844_1302"/>
<dbReference type="Gene3D" id="3.30.450.40">
    <property type="match status" value="1"/>
</dbReference>
<dbReference type="InterPro" id="IPR005467">
    <property type="entry name" value="His_kinase_dom"/>
</dbReference>
<dbReference type="InterPro" id="IPR003594">
    <property type="entry name" value="HATPase_dom"/>
</dbReference>
<reference evidence="10" key="1">
    <citation type="submission" date="2016-10" db="EMBL/GenBank/DDBJ databases">
        <authorList>
            <person name="Varghese N."/>
            <person name="Submissions S."/>
        </authorList>
    </citation>
    <scope>NUCLEOTIDE SEQUENCE [LARGE SCALE GENOMIC DNA]</scope>
    <source>
        <strain evidence="10">DSM 22017</strain>
    </source>
</reference>
<dbReference type="Proteomes" id="UP000198742">
    <property type="component" value="Unassembled WGS sequence"/>
</dbReference>
<dbReference type="Pfam" id="PF02518">
    <property type="entry name" value="HATPase_c"/>
    <property type="match status" value="1"/>
</dbReference>
<dbReference type="RefSeq" id="WP_090968384.1">
    <property type="nucleotide sequence ID" value="NZ_FNRT01000002.1"/>
</dbReference>
<dbReference type="GO" id="GO:0000155">
    <property type="term" value="F:phosphorelay sensor kinase activity"/>
    <property type="evidence" value="ECO:0007669"/>
    <property type="project" value="InterPro"/>
</dbReference>
<dbReference type="InterPro" id="IPR003661">
    <property type="entry name" value="HisK_dim/P_dom"/>
</dbReference>
<dbReference type="InterPro" id="IPR036890">
    <property type="entry name" value="HATPase_C_sf"/>
</dbReference>
<evidence type="ECO:0000313" key="9">
    <source>
        <dbReference type="EMBL" id="SEB90769.1"/>
    </source>
</evidence>
<comment type="subcellular location">
    <subcellularLocation>
        <location evidence="2">Cell membrane</location>
    </subcellularLocation>
</comment>
<protein>
    <recommendedName>
        <fullName evidence="3">histidine kinase</fullName>
        <ecNumber evidence="3">2.7.13.3</ecNumber>
    </recommendedName>
</protein>
<dbReference type="Pfam" id="PF00512">
    <property type="entry name" value="HisKA"/>
    <property type="match status" value="1"/>
</dbReference>
<evidence type="ECO:0000256" key="3">
    <source>
        <dbReference type="ARBA" id="ARBA00012438"/>
    </source>
</evidence>
<evidence type="ECO:0000256" key="2">
    <source>
        <dbReference type="ARBA" id="ARBA00004236"/>
    </source>
</evidence>
<organism evidence="9 10">
    <name type="scientific">Nocardioides exalbidus</name>
    <dbReference type="NCBI Taxonomy" id="402596"/>
    <lineage>
        <taxon>Bacteria</taxon>
        <taxon>Bacillati</taxon>
        <taxon>Actinomycetota</taxon>
        <taxon>Actinomycetes</taxon>
        <taxon>Propionibacteriales</taxon>
        <taxon>Nocardioidaceae</taxon>
        <taxon>Nocardioides</taxon>
    </lineage>
</organism>
<dbReference type="InterPro" id="IPR050736">
    <property type="entry name" value="Sensor_HK_Regulatory"/>
</dbReference>
<dbReference type="PROSITE" id="PS50109">
    <property type="entry name" value="HIS_KIN"/>
    <property type="match status" value="1"/>
</dbReference>
<dbReference type="SMART" id="SM00388">
    <property type="entry name" value="HisKA"/>
    <property type="match status" value="1"/>
</dbReference>
<gene>
    <name evidence="9" type="ORF">SAMN04489844_1302</name>
</gene>
<proteinExistence type="predicted"/>
<dbReference type="CDD" id="cd00082">
    <property type="entry name" value="HisKA"/>
    <property type="match status" value="1"/>
</dbReference>
<evidence type="ECO:0000256" key="4">
    <source>
        <dbReference type="ARBA" id="ARBA00022553"/>
    </source>
</evidence>
<dbReference type="InterPro" id="IPR036097">
    <property type="entry name" value="HisK_dim/P_sf"/>
</dbReference>
<comment type="catalytic activity">
    <reaction evidence="1">
        <text>ATP + protein L-histidine = ADP + protein N-phospho-L-histidine.</text>
        <dbReference type="EC" id="2.7.13.3"/>
    </reaction>
</comment>
<evidence type="ECO:0000256" key="1">
    <source>
        <dbReference type="ARBA" id="ARBA00000085"/>
    </source>
</evidence>
<accession>A0A1H4N659</accession>